<evidence type="ECO:0000313" key="3">
    <source>
        <dbReference type="Proteomes" id="UP000653797"/>
    </source>
</evidence>
<feature type="chain" id="PRO_5037588878" evidence="1">
    <location>
        <begin position="27"/>
        <end position="251"/>
    </location>
</feature>
<dbReference type="InterPro" id="IPR008969">
    <property type="entry name" value="CarboxyPept-like_regulatory"/>
</dbReference>
<comment type="caution">
    <text evidence="2">The sequence shown here is derived from an EMBL/GenBank/DDBJ whole genome shotgun (WGS) entry which is preliminary data.</text>
</comment>
<dbReference type="Proteomes" id="UP000653797">
    <property type="component" value="Unassembled WGS sequence"/>
</dbReference>
<feature type="signal peptide" evidence="1">
    <location>
        <begin position="1"/>
        <end position="26"/>
    </location>
</feature>
<evidence type="ECO:0000313" key="2">
    <source>
        <dbReference type="EMBL" id="MBD2753640.1"/>
    </source>
</evidence>
<sequence length="251" mass="26555">MHKILAIACWISLVGLCFLVSCNQKSDETPAPAGGLLSGTVQLWDDKTNTLTDNSSVTVTVDDLTNTIAVTDATGKYSFANLPYDLHDLTFTKAGYGTYKLYGVSHSSNASGTTLPAVQLGKVATTSVTSLTVSGNTYNGSPGVSVLYSVTPTPTSTNRGYVRYFLSTDAGVSNMKYTYASPVLSVLNNNTTGGFTREDLLTAGFKSGQTIYIRLYGESVQSNSYADPNVGVRVFPNINTSTVAAVSFVLP</sequence>
<dbReference type="GO" id="GO:0004180">
    <property type="term" value="F:carboxypeptidase activity"/>
    <property type="evidence" value="ECO:0007669"/>
    <property type="project" value="UniProtKB-KW"/>
</dbReference>
<reference evidence="2" key="1">
    <citation type="submission" date="2020-09" db="EMBL/GenBank/DDBJ databases">
        <authorList>
            <person name="Kim M.K."/>
        </authorList>
    </citation>
    <scope>NUCLEOTIDE SEQUENCE</scope>
    <source>
        <strain evidence="2">BT704</strain>
    </source>
</reference>
<dbReference type="Gene3D" id="2.60.40.1120">
    <property type="entry name" value="Carboxypeptidase-like, regulatory domain"/>
    <property type="match status" value="1"/>
</dbReference>
<keyword evidence="2" id="KW-0645">Protease</keyword>
<protein>
    <submittedName>
        <fullName evidence="2">Carboxypeptidase regulatory-like domain-containing protein</fullName>
    </submittedName>
</protein>
<name>A0A927GDK2_9BACT</name>
<keyword evidence="1" id="KW-0732">Signal</keyword>
<proteinExistence type="predicted"/>
<keyword evidence="2" id="KW-0378">Hydrolase</keyword>
<keyword evidence="2" id="KW-0121">Carboxypeptidase</keyword>
<dbReference type="SUPFAM" id="SSF49464">
    <property type="entry name" value="Carboxypeptidase regulatory domain-like"/>
    <property type="match status" value="1"/>
</dbReference>
<dbReference type="EMBL" id="JACXAA010000003">
    <property type="protein sequence ID" value="MBD2753640.1"/>
    <property type="molecule type" value="Genomic_DNA"/>
</dbReference>
<evidence type="ECO:0000256" key="1">
    <source>
        <dbReference type="SAM" id="SignalP"/>
    </source>
</evidence>
<keyword evidence="3" id="KW-1185">Reference proteome</keyword>
<gene>
    <name evidence="2" type="ORF">IC230_12115</name>
</gene>
<dbReference type="PROSITE" id="PS51257">
    <property type="entry name" value="PROKAR_LIPOPROTEIN"/>
    <property type="match status" value="1"/>
</dbReference>
<accession>A0A927GDK2</accession>
<dbReference type="AlphaFoldDB" id="A0A927GDK2"/>
<organism evidence="2 3">
    <name type="scientific">Spirosoma validum</name>
    <dbReference type="NCBI Taxonomy" id="2771355"/>
    <lineage>
        <taxon>Bacteria</taxon>
        <taxon>Pseudomonadati</taxon>
        <taxon>Bacteroidota</taxon>
        <taxon>Cytophagia</taxon>
        <taxon>Cytophagales</taxon>
        <taxon>Cytophagaceae</taxon>
        <taxon>Spirosoma</taxon>
    </lineage>
</organism>
<dbReference type="RefSeq" id="WP_191039233.1">
    <property type="nucleotide sequence ID" value="NZ_JACXAA010000003.1"/>
</dbReference>